<comment type="subcellular location">
    <subcellularLocation>
        <location evidence="1">Cell membrane</location>
    </subcellularLocation>
</comment>
<gene>
    <name evidence="7" type="ORF">E7811_10195</name>
</gene>
<keyword evidence="3" id="KW-0328">Glycosyltransferase</keyword>
<dbReference type="SUPFAM" id="SSF53448">
    <property type="entry name" value="Nucleotide-diphospho-sugar transferases"/>
    <property type="match status" value="1"/>
</dbReference>
<name>A0A4S3MMZ2_9RHOB</name>
<evidence type="ECO:0000256" key="2">
    <source>
        <dbReference type="ARBA" id="ARBA00022475"/>
    </source>
</evidence>
<dbReference type="Gene3D" id="3.90.550.10">
    <property type="entry name" value="Spore Coat Polysaccharide Biosynthesis Protein SpsA, Chain A"/>
    <property type="match status" value="1"/>
</dbReference>
<dbReference type="OrthoDB" id="9797391at2"/>
<keyword evidence="4 7" id="KW-0808">Transferase</keyword>
<dbReference type="AlphaFoldDB" id="A0A4S3MMZ2"/>
<dbReference type="EMBL" id="SSND01000002">
    <property type="protein sequence ID" value="THD83637.1"/>
    <property type="molecule type" value="Genomic_DNA"/>
</dbReference>
<evidence type="ECO:0000256" key="4">
    <source>
        <dbReference type="ARBA" id="ARBA00022679"/>
    </source>
</evidence>
<keyword evidence="2" id="KW-1003">Cell membrane</keyword>
<keyword evidence="8" id="KW-1185">Reference proteome</keyword>
<keyword evidence="5" id="KW-0472">Membrane</keyword>
<dbReference type="InterPro" id="IPR001173">
    <property type="entry name" value="Glyco_trans_2-like"/>
</dbReference>
<dbReference type="GO" id="GO:0016757">
    <property type="term" value="F:glycosyltransferase activity"/>
    <property type="evidence" value="ECO:0007669"/>
    <property type="project" value="UniProtKB-KW"/>
</dbReference>
<evidence type="ECO:0000313" key="8">
    <source>
        <dbReference type="Proteomes" id="UP000309450"/>
    </source>
</evidence>
<organism evidence="7 8">
    <name type="scientific">Aliigemmobacter aestuarii</name>
    <dbReference type="NCBI Taxonomy" id="1445661"/>
    <lineage>
        <taxon>Bacteria</taxon>
        <taxon>Pseudomonadati</taxon>
        <taxon>Pseudomonadota</taxon>
        <taxon>Alphaproteobacteria</taxon>
        <taxon>Rhodobacterales</taxon>
        <taxon>Paracoccaceae</taxon>
        <taxon>Aliigemmobacter</taxon>
    </lineage>
</organism>
<evidence type="ECO:0000259" key="6">
    <source>
        <dbReference type="Pfam" id="PF00535"/>
    </source>
</evidence>
<sequence length="277" mass="29223">MRRVLSVIIPASNEEAYIGPCLAALFASYPVPGGAEAVVVANGCRDRTADRARAMSDQAAAAGWGLTVIERAEGGKPAALDAGDAAAGGNLRAYLDADVIVSAPLMAELAAALGEDPPRYATGTAHIPPARSRVTRAYARFWQRLPFARSVAPGYGLFAVNASGRARWGCFPRLISDDTFVRLQFTPEERVQCRASYDWPMIEGFAALVRVRRRQDRGVAEIAALYPGLPDREAKAPLGAAGLVRLALADPVGFAVYAAVSLAVRAGGGDGGWTRGR</sequence>
<protein>
    <submittedName>
        <fullName evidence="7">Glycosyltransferase</fullName>
    </submittedName>
</protein>
<evidence type="ECO:0000256" key="3">
    <source>
        <dbReference type="ARBA" id="ARBA00022676"/>
    </source>
</evidence>
<feature type="domain" description="Glycosyltransferase 2-like" evidence="6">
    <location>
        <begin position="6"/>
        <end position="136"/>
    </location>
</feature>
<dbReference type="GO" id="GO:0005886">
    <property type="term" value="C:plasma membrane"/>
    <property type="evidence" value="ECO:0007669"/>
    <property type="project" value="UniProtKB-SubCell"/>
</dbReference>
<dbReference type="InterPro" id="IPR029044">
    <property type="entry name" value="Nucleotide-diphossugar_trans"/>
</dbReference>
<reference evidence="7 8" key="1">
    <citation type="submission" date="2019-04" db="EMBL/GenBank/DDBJ databases">
        <title>Draft genome sequence of Gemmobacter aestuarii sp. nov.</title>
        <authorList>
            <person name="Hameed A."/>
            <person name="Lin S.-Y."/>
            <person name="Shahina M."/>
            <person name="Lai W.-A."/>
            <person name="Young C.-C."/>
        </authorList>
    </citation>
    <scope>NUCLEOTIDE SEQUENCE [LARGE SCALE GENOMIC DNA]</scope>
    <source>
        <strain evidence="7 8">CC-PW-75</strain>
    </source>
</reference>
<dbReference type="Pfam" id="PF00535">
    <property type="entry name" value="Glycos_transf_2"/>
    <property type="match status" value="1"/>
</dbReference>
<dbReference type="RefSeq" id="WP_136394530.1">
    <property type="nucleotide sequence ID" value="NZ_SSND01000002.1"/>
</dbReference>
<evidence type="ECO:0000256" key="5">
    <source>
        <dbReference type="ARBA" id="ARBA00023136"/>
    </source>
</evidence>
<dbReference type="PANTHER" id="PTHR43646:SF2">
    <property type="entry name" value="GLYCOSYLTRANSFERASE 2-LIKE DOMAIN-CONTAINING PROTEIN"/>
    <property type="match status" value="1"/>
</dbReference>
<comment type="caution">
    <text evidence="7">The sequence shown here is derived from an EMBL/GenBank/DDBJ whole genome shotgun (WGS) entry which is preliminary data.</text>
</comment>
<proteinExistence type="predicted"/>
<evidence type="ECO:0000256" key="1">
    <source>
        <dbReference type="ARBA" id="ARBA00004236"/>
    </source>
</evidence>
<evidence type="ECO:0000313" key="7">
    <source>
        <dbReference type="EMBL" id="THD83637.1"/>
    </source>
</evidence>
<accession>A0A4S3MMZ2</accession>
<dbReference type="PANTHER" id="PTHR43646">
    <property type="entry name" value="GLYCOSYLTRANSFERASE"/>
    <property type="match status" value="1"/>
</dbReference>
<dbReference type="Proteomes" id="UP000309450">
    <property type="component" value="Unassembled WGS sequence"/>
</dbReference>